<organism evidence="3 4">
    <name type="scientific">Anaerosporobacter mobilis DSM 15930</name>
    <dbReference type="NCBI Taxonomy" id="1120996"/>
    <lineage>
        <taxon>Bacteria</taxon>
        <taxon>Bacillati</taxon>
        <taxon>Bacillota</taxon>
        <taxon>Clostridia</taxon>
        <taxon>Lachnospirales</taxon>
        <taxon>Lachnospiraceae</taxon>
        <taxon>Anaerosporobacter</taxon>
    </lineage>
</organism>
<dbReference type="AlphaFoldDB" id="A0A1M7GKZ2"/>
<feature type="signal peptide" evidence="1">
    <location>
        <begin position="1"/>
        <end position="18"/>
    </location>
</feature>
<feature type="domain" description="Sulfatase-modifying factor enzyme-like" evidence="2">
    <location>
        <begin position="37"/>
        <end position="273"/>
    </location>
</feature>
<dbReference type="Gene3D" id="3.90.1580.10">
    <property type="entry name" value="paralog of FGE (formylglycine-generating enzyme)"/>
    <property type="match status" value="1"/>
</dbReference>
<evidence type="ECO:0000313" key="3">
    <source>
        <dbReference type="EMBL" id="SHM16930.1"/>
    </source>
</evidence>
<evidence type="ECO:0000256" key="1">
    <source>
        <dbReference type="SAM" id="SignalP"/>
    </source>
</evidence>
<dbReference type="STRING" id="1120996.SAMN02746066_00984"/>
<evidence type="ECO:0000313" key="4">
    <source>
        <dbReference type="Proteomes" id="UP000184038"/>
    </source>
</evidence>
<dbReference type="EMBL" id="FRCP01000007">
    <property type="protein sequence ID" value="SHM16930.1"/>
    <property type="molecule type" value="Genomic_DNA"/>
</dbReference>
<dbReference type="InterPro" id="IPR051043">
    <property type="entry name" value="Sulfatase_Mod_Factor_Kinase"/>
</dbReference>
<reference evidence="3 4" key="1">
    <citation type="submission" date="2016-11" db="EMBL/GenBank/DDBJ databases">
        <authorList>
            <person name="Jaros S."/>
            <person name="Januszkiewicz K."/>
            <person name="Wedrychowicz H."/>
        </authorList>
    </citation>
    <scope>NUCLEOTIDE SEQUENCE [LARGE SCALE GENOMIC DNA]</scope>
    <source>
        <strain evidence="3 4">DSM 15930</strain>
    </source>
</reference>
<dbReference type="OrthoDB" id="9768004at2"/>
<evidence type="ECO:0000259" key="2">
    <source>
        <dbReference type="Pfam" id="PF03781"/>
    </source>
</evidence>
<gene>
    <name evidence="3" type="ORF">SAMN02746066_00984</name>
</gene>
<sequence>MKKLLVSLLLSIVVFICACSNDKADRFMLVEGGTYINTESDYYKDGISITDFYIGKYEVTQQEWIDVMGSNPSNFTGNNLPVDTVSWYDCIEYCNKRSEKEGLEPYYNIDKNLKDPDNINEVDNIKWIVTMNEEANGYRLPTQAEWEYAASGGQLSKNNRYSGDNNADEVAWYWRNAGDTYLSGDWTWAAIENNNNNTKPVGEKKPNELGIYDMSGNVREWCWDWFQDDVYDSGYFRVCKGGGWIGDVICCEISYSGKFDPNGIGSDQGFRVCRNK</sequence>
<dbReference type="InterPro" id="IPR042095">
    <property type="entry name" value="SUMF_sf"/>
</dbReference>
<dbReference type="InterPro" id="IPR005532">
    <property type="entry name" value="SUMF_dom"/>
</dbReference>
<dbReference type="RefSeq" id="WP_073283902.1">
    <property type="nucleotide sequence ID" value="NZ_FRCP01000007.1"/>
</dbReference>
<accession>A0A1M7GKZ2</accession>
<feature type="chain" id="PRO_5038617964" evidence="1">
    <location>
        <begin position="19"/>
        <end position="276"/>
    </location>
</feature>
<dbReference type="Proteomes" id="UP000184038">
    <property type="component" value="Unassembled WGS sequence"/>
</dbReference>
<dbReference type="PANTHER" id="PTHR23150:SF19">
    <property type="entry name" value="FORMYLGLYCINE-GENERATING ENZYME"/>
    <property type="match status" value="1"/>
</dbReference>
<dbReference type="SUPFAM" id="SSF56436">
    <property type="entry name" value="C-type lectin-like"/>
    <property type="match status" value="1"/>
</dbReference>
<keyword evidence="1" id="KW-0732">Signal</keyword>
<dbReference type="Pfam" id="PF03781">
    <property type="entry name" value="FGE-sulfatase"/>
    <property type="match status" value="1"/>
</dbReference>
<dbReference type="GO" id="GO:0120147">
    <property type="term" value="F:formylglycine-generating oxidase activity"/>
    <property type="evidence" value="ECO:0007669"/>
    <property type="project" value="TreeGrafter"/>
</dbReference>
<keyword evidence="4" id="KW-1185">Reference proteome</keyword>
<dbReference type="InterPro" id="IPR016187">
    <property type="entry name" value="CTDL_fold"/>
</dbReference>
<dbReference type="PROSITE" id="PS51257">
    <property type="entry name" value="PROKAR_LIPOPROTEIN"/>
    <property type="match status" value="1"/>
</dbReference>
<dbReference type="PANTHER" id="PTHR23150">
    <property type="entry name" value="SULFATASE MODIFYING FACTOR 1, 2"/>
    <property type="match status" value="1"/>
</dbReference>
<protein>
    <submittedName>
        <fullName evidence="3">Formylglycine-generating enzyme, required for sulfatase activity, contains SUMF1/FGE domain</fullName>
    </submittedName>
</protein>
<proteinExistence type="predicted"/>
<name>A0A1M7GKZ2_9FIRM</name>